<evidence type="ECO:0000259" key="1">
    <source>
        <dbReference type="PROSITE" id="PS51208"/>
    </source>
</evidence>
<sequence length="421" mass="46910">VTINNVNLVDSDGNAYEQPVFSTTTPFSALEVSTSTGQITIPTSNLTDFVPTAHYGYQGNWTVAWSQGASQTNNSATLSWQQTGYSPNPERVGALVPNTLWGAFADIRALQNLMEISIQGADYHRGFWVSGIASFLNRSGTASRRQFRHSGAGYALGVLATTPTEDIFSAAFCQLFGRDKDYLVSKNKSDVYAGSVYYQHISFWDVWNQLLQNMLGTQAPLVLNAQLAYSHASNEMKTNMTTTYAPNNTVYPEIRGEWSNDCFAVELGAKTPIEFQTWRFFDSYSPFLKFQLVYAHQEDFKENNSSEGRYFESSHLTNLAMPLGVKFERFSDENQASYDLTLAYSPDLVRSNPDCLVSLLVSPTTGVWTTYGTNLARQAFIVQAGTHLAPTPSMEIFSQFGFELRGSSRNYTVDLGTKFQF</sequence>
<dbReference type="Pfam" id="PF03797">
    <property type="entry name" value="Autotransporter"/>
    <property type="match status" value="1"/>
</dbReference>
<protein>
    <submittedName>
        <fullName evidence="2">Autotransporter domain-containing protein</fullName>
    </submittedName>
</protein>
<dbReference type="SMART" id="SM00869">
    <property type="entry name" value="Autotransporter"/>
    <property type="match status" value="1"/>
</dbReference>
<dbReference type="Pfam" id="PF07548">
    <property type="entry name" value="ChlamPMP_M"/>
    <property type="match status" value="1"/>
</dbReference>
<dbReference type="InterPro" id="IPR036709">
    <property type="entry name" value="Autotransporte_beta_dom_sf"/>
</dbReference>
<keyword evidence="3" id="KW-1185">Reference proteome</keyword>
<proteinExistence type="predicted"/>
<organism evidence="2 3">
    <name type="scientific">Chlamydia gallinacea</name>
    <dbReference type="NCBI Taxonomy" id="1457153"/>
    <lineage>
        <taxon>Bacteria</taxon>
        <taxon>Pseudomonadati</taxon>
        <taxon>Chlamydiota</taxon>
        <taxon>Chlamydiia</taxon>
        <taxon>Chlamydiales</taxon>
        <taxon>Chlamydiaceae</taxon>
        <taxon>Chlamydia/Chlamydophila group</taxon>
        <taxon>Chlamydia</taxon>
    </lineage>
</organism>
<comment type="caution">
    <text evidence="2">The sequence shown here is derived from an EMBL/GenBank/DDBJ whole genome shotgun (WGS) entry which is preliminary data.</text>
</comment>
<accession>A0ABS7ITH0</accession>
<feature type="domain" description="Autotransporter" evidence="1">
    <location>
        <begin position="120"/>
        <end position="421"/>
    </location>
</feature>
<reference evidence="2 3" key="1">
    <citation type="journal article" date="2021" name="Sci. Rep.">
        <title>Genetic and phenotypic analysis of the pathogenic potential of two novel Chlamydia gallinacea strains compared to Chlamydia psittaci.</title>
        <authorList>
            <person name="Heijne M."/>
            <person name="Jelocnik M."/>
            <person name="Umanets A."/>
            <person name="Brouwer M.S.M."/>
            <person name="Dinkla A."/>
            <person name="Harders F."/>
            <person name="van Keulen L.J.M."/>
            <person name="Roest H.J."/>
            <person name="Schaafsma F."/>
            <person name="Velkers F.C."/>
            <person name="van der Goot J.A."/>
            <person name="Pannekoek Y."/>
            <person name="Koets A.P."/>
        </authorList>
    </citation>
    <scope>NUCLEOTIDE SEQUENCE [LARGE SCALE GENOMIC DNA]</scope>
    <source>
        <strain evidence="2 3">NL_F725</strain>
    </source>
</reference>
<dbReference type="Proteomes" id="UP000781104">
    <property type="component" value="Unassembled WGS sequence"/>
</dbReference>
<name>A0ABS7ITH0_9CHLA</name>
<evidence type="ECO:0000313" key="3">
    <source>
        <dbReference type="Proteomes" id="UP000781104"/>
    </source>
</evidence>
<dbReference type="RefSeq" id="WP_221092047.1">
    <property type="nucleotide sequence ID" value="NZ_JAEMHH010000007.1"/>
</dbReference>
<dbReference type="Gene3D" id="2.40.128.130">
    <property type="entry name" value="Autotransporter beta-domain"/>
    <property type="match status" value="1"/>
</dbReference>
<dbReference type="InterPro" id="IPR005546">
    <property type="entry name" value="Autotransporte_beta"/>
</dbReference>
<dbReference type="SUPFAM" id="SSF103515">
    <property type="entry name" value="Autotransporter"/>
    <property type="match status" value="1"/>
</dbReference>
<dbReference type="InterPro" id="IPR011427">
    <property type="entry name" value="Polymorphic_membr_middle"/>
</dbReference>
<dbReference type="EMBL" id="JAEMHH010000007">
    <property type="protein sequence ID" value="MBX6679900.1"/>
    <property type="molecule type" value="Genomic_DNA"/>
</dbReference>
<evidence type="ECO:0000313" key="2">
    <source>
        <dbReference type="EMBL" id="MBX6679900.1"/>
    </source>
</evidence>
<gene>
    <name evidence="2" type="ORF">JG731_00780</name>
</gene>
<feature type="non-terminal residue" evidence="2">
    <location>
        <position position="1"/>
    </location>
</feature>
<dbReference type="PROSITE" id="PS51208">
    <property type="entry name" value="AUTOTRANSPORTER"/>
    <property type="match status" value="1"/>
</dbReference>